<evidence type="ECO:0000313" key="4">
    <source>
        <dbReference type="Proteomes" id="UP000035579"/>
    </source>
</evidence>
<dbReference type="EMBL" id="CP011509">
    <property type="protein sequence ID" value="AKI99518.1"/>
    <property type="molecule type" value="Genomic_DNA"/>
</dbReference>
<organism evidence="2 4">
    <name type="scientific">Archangium gephyra</name>
    <dbReference type="NCBI Taxonomy" id="48"/>
    <lineage>
        <taxon>Bacteria</taxon>
        <taxon>Pseudomonadati</taxon>
        <taxon>Myxococcota</taxon>
        <taxon>Myxococcia</taxon>
        <taxon>Myxococcales</taxon>
        <taxon>Cystobacterineae</taxon>
        <taxon>Archangiaceae</taxon>
        <taxon>Archangium</taxon>
    </lineage>
</organism>
<dbReference type="EMBL" id="QUMU01000009">
    <property type="protein sequence ID" value="REG27940.1"/>
    <property type="molecule type" value="Genomic_DNA"/>
</dbReference>
<gene>
    <name evidence="2" type="ORF">AA314_01145</name>
    <name evidence="3" type="ORF">ATI61_109282</name>
</gene>
<protein>
    <recommendedName>
        <fullName evidence="6">DUF378 domain-containing protein</fullName>
    </recommendedName>
</protein>
<reference evidence="3 5" key="2">
    <citation type="submission" date="2018-08" db="EMBL/GenBank/DDBJ databases">
        <title>Genomic Encyclopedia of Archaeal and Bacterial Type Strains, Phase II (KMG-II): from individual species to whole genera.</title>
        <authorList>
            <person name="Goeker M."/>
        </authorList>
    </citation>
    <scope>NUCLEOTIDE SEQUENCE [LARGE SCALE GENOMIC DNA]</scope>
    <source>
        <strain evidence="3 5">DSM 2261</strain>
    </source>
</reference>
<dbReference type="InterPro" id="IPR007211">
    <property type="entry name" value="DUF378"/>
</dbReference>
<sequence length="87" mass="9684">MEVRTQSGVSTFNKVLAVLVILGAITWGLIGFFQWNLVAAMFGGDVRPREASHLCQFFYILVGLAGVAFAFTFPWRSRPAGRREVHP</sequence>
<dbReference type="AlphaFoldDB" id="A0AAC8Q229"/>
<evidence type="ECO:0000313" key="5">
    <source>
        <dbReference type="Proteomes" id="UP000256345"/>
    </source>
</evidence>
<dbReference type="RefSeq" id="WP_211276471.1">
    <property type="nucleotide sequence ID" value="NZ_CP011509.1"/>
</dbReference>
<dbReference type="Proteomes" id="UP000256345">
    <property type="component" value="Unassembled WGS sequence"/>
</dbReference>
<evidence type="ECO:0000256" key="1">
    <source>
        <dbReference type="SAM" id="Phobius"/>
    </source>
</evidence>
<dbReference type="KEGG" id="age:AA314_01145"/>
<accession>A0AAC8Q229</accession>
<dbReference type="Proteomes" id="UP000035579">
    <property type="component" value="Chromosome"/>
</dbReference>
<evidence type="ECO:0008006" key="6">
    <source>
        <dbReference type="Google" id="ProtNLM"/>
    </source>
</evidence>
<keyword evidence="1" id="KW-1133">Transmembrane helix</keyword>
<dbReference type="PANTHER" id="PTHR37304">
    <property type="entry name" value="MEMBRANE PROTEIN-RELATED"/>
    <property type="match status" value="1"/>
</dbReference>
<dbReference type="PANTHER" id="PTHR37304:SF1">
    <property type="entry name" value="MEMBRANE PROTEIN"/>
    <property type="match status" value="1"/>
</dbReference>
<proteinExistence type="predicted"/>
<keyword evidence="5" id="KW-1185">Reference proteome</keyword>
<evidence type="ECO:0000313" key="3">
    <source>
        <dbReference type="EMBL" id="REG27940.1"/>
    </source>
</evidence>
<name>A0AAC8Q229_9BACT</name>
<feature type="transmembrane region" description="Helical" evidence="1">
    <location>
        <begin position="57"/>
        <end position="75"/>
    </location>
</feature>
<keyword evidence="1" id="KW-0472">Membrane</keyword>
<evidence type="ECO:0000313" key="2">
    <source>
        <dbReference type="EMBL" id="AKI99518.1"/>
    </source>
</evidence>
<feature type="transmembrane region" description="Helical" evidence="1">
    <location>
        <begin position="12"/>
        <end position="37"/>
    </location>
</feature>
<reference evidence="2 4" key="1">
    <citation type="submission" date="2015-05" db="EMBL/GenBank/DDBJ databases">
        <title>Genome assembly of Archangium gephyra DSM 2261.</title>
        <authorList>
            <person name="Sharma G."/>
            <person name="Subramanian S."/>
        </authorList>
    </citation>
    <scope>NUCLEOTIDE SEQUENCE [LARGE SCALE GENOMIC DNA]</scope>
    <source>
        <strain evidence="2 4">DSM 2261</strain>
    </source>
</reference>
<keyword evidence="1" id="KW-0812">Transmembrane</keyword>
<dbReference type="Pfam" id="PF04070">
    <property type="entry name" value="DUF378"/>
    <property type="match status" value="1"/>
</dbReference>